<proteinExistence type="predicted"/>
<accession>A0AAJ7RPX5</accession>
<gene>
    <name evidence="4" type="primary">LOC112493607</name>
</gene>
<reference evidence="4" key="1">
    <citation type="submission" date="2025-08" db="UniProtKB">
        <authorList>
            <consortium name="RefSeq"/>
        </authorList>
    </citation>
    <scope>IDENTIFICATION</scope>
</reference>
<feature type="signal peptide" evidence="2">
    <location>
        <begin position="1"/>
        <end position="23"/>
    </location>
</feature>
<evidence type="ECO:0000313" key="4">
    <source>
        <dbReference type="RefSeq" id="XP_024944948.1"/>
    </source>
</evidence>
<feature type="chain" id="PRO_5042589934" evidence="2">
    <location>
        <begin position="24"/>
        <end position="305"/>
    </location>
</feature>
<organism evidence="3 4">
    <name type="scientific">Cephus cinctus</name>
    <name type="common">Wheat stem sawfly</name>
    <dbReference type="NCBI Taxonomy" id="211228"/>
    <lineage>
        <taxon>Eukaryota</taxon>
        <taxon>Metazoa</taxon>
        <taxon>Ecdysozoa</taxon>
        <taxon>Arthropoda</taxon>
        <taxon>Hexapoda</taxon>
        <taxon>Insecta</taxon>
        <taxon>Pterygota</taxon>
        <taxon>Neoptera</taxon>
        <taxon>Endopterygota</taxon>
        <taxon>Hymenoptera</taxon>
        <taxon>Cephoidea</taxon>
        <taxon>Cephidae</taxon>
        <taxon>Cephus</taxon>
    </lineage>
</organism>
<protein>
    <submittedName>
        <fullName evidence="4">Uncharacterized protein LOC112493607</fullName>
    </submittedName>
</protein>
<name>A0AAJ7RPX5_CEPCN</name>
<dbReference type="RefSeq" id="XP_024944948.1">
    <property type="nucleotide sequence ID" value="XM_025089180.1"/>
</dbReference>
<dbReference type="KEGG" id="ccin:112493607"/>
<dbReference type="Proteomes" id="UP000694920">
    <property type="component" value="Unplaced"/>
</dbReference>
<sequence>MDGRDRTFLLLQVFLCFFVFASTEETKQNCSQVQCPGPLIYYNDVGCTPVYKNEGDCCAYKYNCDHLDARSPNKCYIKHRSYEAGEFVNREDIKFCNKKCACVTGRESTGFWCFQIRYDYGFDFDPSCYLKRNIYECGPGIPTCHKNESEIPRCVVDGYTYMAGRTFVPKNEPWKWCICQEGYKDGNFEPFCAISEIRCDVEYYQNKEIANKNAPVYDVTEHPTISCTNRWRRQNAEDTVIPNPNGPRASEENSSGGEDLTCKFGNLTMNIGDELSRNGDDSRCMRCICEVPPTPTCKTDYSNCF</sequence>
<keyword evidence="3" id="KW-1185">Reference proteome</keyword>
<dbReference type="GeneID" id="112493607"/>
<evidence type="ECO:0000256" key="1">
    <source>
        <dbReference type="SAM" id="MobiDB-lite"/>
    </source>
</evidence>
<evidence type="ECO:0000313" key="3">
    <source>
        <dbReference type="Proteomes" id="UP000694920"/>
    </source>
</evidence>
<keyword evidence="2" id="KW-0732">Signal</keyword>
<dbReference type="AlphaFoldDB" id="A0AAJ7RPX5"/>
<feature type="region of interest" description="Disordered" evidence="1">
    <location>
        <begin position="236"/>
        <end position="257"/>
    </location>
</feature>
<evidence type="ECO:0000256" key="2">
    <source>
        <dbReference type="SAM" id="SignalP"/>
    </source>
</evidence>